<dbReference type="Gene3D" id="3.30.70.360">
    <property type="match status" value="1"/>
</dbReference>
<keyword evidence="4" id="KW-1185">Reference proteome</keyword>
<dbReference type="PANTHER" id="PTHR32494:SF5">
    <property type="entry name" value="ALLANTOATE AMIDOHYDROLASE"/>
    <property type="match status" value="1"/>
</dbReference>
<protein>
    <submittedName>
        <fullName evidence="3">M20/M25/M40 family metallo-hydrolase</fullName>
    </submittedName>
</protein>
<organism evidence="3 4">
    <name type="scientific">Pseudomonas urmiensis</name>
    <dbReference type="NCBI Taxonomy" id="2745493"/>
    <lineage>
        <taxon>Bacteria</taxon>
        <taxon>Pseudomonadati</taxon>
        <taxon>Pseudomonadota</taxon>
        <taxon>Gammaproteobacteria</taxon>
        <taxon>Pseudomonadales</taxon>
        <taxon>Pseudomonadaceae</taxon>
        <taxon>Pseudomonas</taxon>
    </lineage>
</organism>
<evidence type="ECO:0000313" key="3">
    <source>
        <dbReference type="EMBL" id="MFK5733015.1"/>
    </source>
</evidence>
<dbReference type="InterPro" id="IPR002933">
    <property type="entry name" value="Peptidase_M20"/>
</dbReference>
<evidence type="ECO:0000313" key="4">
    <source>
        <dbReference type="Proteomes" id="UP001621534"/>
    </source>
</evidence>
<evidence type="ECO:0000256" key="2">
    <source>
        <dbReference type="ARBA" id="ARBA00022801"/>
    </source>
</evidence>
<dbReference type="Pfam" id="PF01546">
    <property type="entry name" value="Peptidase_M20"/>
    <property type="match status" value="1"/>
</dbReference>
<dbReference type="PANTHER" id="PTHR32494">
    <property type="entry name" value="ALLANTOATE DEIMINASE-RELATED"/>
    <property type="match status" value="1"/>
</dbReference>
<dbReference type="Proteomes" id="UP001621534">
    <property type="component" value="Unassembled WGS sequence"/>
</dbReference>
<evidence type="ECO:0000256" key="1">
    <source>
        <dbReference type="ARBA" id="ARBA00006153"/>
    </source>
</evidence>
<comment type="similarity">
    <text evidence="1">Belongs to the peptidase M20 family.</text>
</comment>
<comment type="caution">
    <text evidence="3">The sequence shown here is derived from an EMBL/GenBank/DDBJ whole genome shotgun (WGS) entry which is preliminary data.</text>
</comment>
<dbReference type="Gene3D" id="3.40.630.10">
    <property type="entry name" value="Zn peptidases"/>
    <property type="match status" value="1"/>
</dbReference>
<proteinExistence type="inferred from homology"/>
<dbReference type="EMBL" id="JAHWXS010000004">
    <property type="protein sequence ID" value="MFK5733015.1"/>
    <property type="molecule type" value="Genomic_DNA"/>
</dbReference>
<accession>A0ABW8NSS2</accession>
<name>A0ABW8NSS2_9PSED</name>
<reference evidence="3 4" key="1">
    <citation type="journal article" date="2012" name="Plant Soil">
        <title>Screening of plant growth-promoting traits in arsenic-resistant bacteria isolated from the rhizosphere of soybean plants from Argentinean agricultural soil.</title>
        <authorList>
            <person name="Wevar Oller A.L."/>
            <person name="Talano M.A."/>
            <person name="Agostini E."/>
        </authorList>
    </citation>
    <scope>NUCLEOTIDE SEQUENCE [LARGE SCALE GENOMIC DNA]</scope>
    <source>
        <strain evidence="3 4">AW4</strain>
    </source>
</reference>
<dbReference type="SUPFAM" id="SSF55031">
    <property type="entry name" value="Bacterial exopeptidase dimerisation domain"/>
    <property type="match status" value="1"/>
</dbReference>
<keyword evidence="2" id="KW-0378">Hydrolase</keyword>
<gene>
    <name evidence="3" type="ORF">KW869_05710</name>
</gene>
<dbReference type="InterPro" id="IPR036264">
    <property type="entry name" value="Bact_exopeptidase_dim_dom"/>
</dbReference>
<sequence length="199" mass="21611">MPQELTGHRPAPFQQLGFCVLSNKTCALILPPIGRHHSARRRCTKSLGQFTVGWANLYPNSRNVVPGRALFSVEFRHPDEAALEGLEAKLREGVESIASAIGLGQDVRRIFQYSPIVFDEDCVAKVAQAAAIHGYTQKPMISGAGHDACYLNRVAPTAMIFIPCVDGLSHNEAEYSHPQWCGAGANVLLSALLFKANEG</sequence>
<dbReference type="SUPFAM" id="SSF53187">
    <property type="entry name" value="Zn-dependent exopeptidases"/>
    <property type="match status" value="1"/>
</dbReference>
<dbReference type="InterPro" id="IPR010158">
    <property type="entry name" value="Amidase_Cbmase"/>
</dbReference>